<evidence type="ECO:0000256" key="2">
    <source>
        <dbReference type="ARBA" id="ARBA00016337"/>
    </source>
</evidence>
<evidence type="ECO:0000256" key="11">
    <source>
        <dbReference type="PIRSR" id="PIRSR006268-2"/>
    </source>
</evidence>
<dbReference type="PANTHER" id="PTHR30040">
    <property type="entry name" value="THIAMINE BIOSYNTHESIS LIPOPROTEIN APBE"/>
    <property type="match status" value="1"/>
</dbReference>
<sequence>MRRFGGATMGTSWSAAIVDPPHGVERMIAATLDDIVGQMSHWQPSSQLSRFNAAAAGGWHRIAPEFAEVMTAALDIAARSGGAFDPAIGAAVDLWGFGPPGPRHGIPSDAEIAAALAASGHDAVEFDPLLLRLRRTRPARLDLSGIAKGYAVDAVAAILRALGCRDFLVEIGGELTGAGIQPDGQPWWVDVEAPPGIAMLPLRVALHGLAIATSGDYRRTSAQGSHTIDPRTGRPSANGVASVSVLHASCMLADAWASALTVLGPEAGMALAGREGLAAHVLTPSGERLSPALQALLD</sequence>
<evidence type="ECO:0000256" key="7">
    <source>
        <dbReference type="ARBA" id="ARBA00022842"/>
    </source>
</evidence>
<dbReference type="PIRSF" id="PIRSF006268">
    <property type="entry name" value="ApbE"/>
    <property type="match status" value="1"/>
</dbReference>
<dbReference type="GO" id="GO:0046872">
    <property type="term" value="F:metal ion binding"/>
    <property type="evidence" value="ECO:0007669"/>
    <property type="project" value="UniProtKB-UniRule"/>
</dbReference>
<comment type="catalytic activity">
    <reaction evidence="9 10">
        <text>L-threonyl-[protein] + FAD = FMN-L-threonyl-[protein] + AMP + H(+)</text>
        <dbReference type="Rhea" id="RHEA:36847"/>
        <dbReference type="Rhea" id="RHEA-COMP:11060"/>
        <dbReference type="Rhea" id="RHEA-COMP:11061"/>
        <dbReference type="ChEBI" id="CHEBI:15378"/>
        <dbReference type="ChEBI" id="CHEBI:30013"/>
        <dbReference type="ChEBI" id="CHEBI:57692"/>
        <dbReference type="ChEBI" id="CHEBI:74257"/>
        <dbReference type="ChEBI" id="CHEBI:456215"/>
        <dbReference type="EC" id="2.7.1.180"/>
    </reaction>
</comment>
<dbReference type="Pfam" id="PF02424">
    <property type="entry name" value="ApbE"/>
    <property type="match status" value="1"/>
</dbReference>
<protein>
    <recommendedName>
        <fullName evidence="2 10">FAD:protein FMN transferase</fullName>
        <ecNumber evidence="1 10">2.7.1.180</ecNumber>
    </recommendedName>
    <alternativeName>
        <fullName evidence="8 10">Flavin transferase</fullName>
    </alternativeName>
</protein>
<keyword evidence="4 10" id="KW-0808">Transferase</keyword>
<dbReference type="Proteomes" id="UP001139451">
    <property type="component" value="Unassembled WGS sequence"/>
</dbReference>
<dbReference type="EC" id="2.7.1.180" evidence="1 10"/>
<comment type="similarity">
    <text evidence="10">Belongs to the ApbE family.</text>
</comment>
<dbReference type="RefSeq" id="WP_254292668.1">
    <property type="nucleotide sequence ID" value="NZ_JAMLDX010000005.1"/>
</dbReference>
<name>A0A9X2KLM0_9SPHN</name>
<keyword evidence="13" id="KW-1185">Reference proteome</keyword>
<evidence type="ECO:0000256" key="10">
    <source>
        <dbReference type="PIRNR" id="PIRNR006268"/>
    </source>
</evidence>
<dbReference type="InterPro" id="IPR003374">
    <property type="entry name" value="ApbE-like_sf"/>
</dbReference>
<gene>
    <name evidence="12" type="ORF">M9978_08870</name>
</gene>
<keyword evidence="5 10" id="KW-0479">Metal-binding</keyword>
<dbReference type="PANTHER" id="PTHR30040:SF2">
    <property type="entry name" value="FAD:PROTEIN FMN TRANSFERASE"/>
    <property type="match status" value="1"/>
</dbReference>
<evidence type="ECO:0000256" key="3">
    <source>
        <dbReference type="ARBA" id="ARBA00022630"/>
    </source>
</evidence>
<keyword evidence="6 10" id="KW-0274">FAD</keyword>
<organism evidence="12 13">
    <name type="scientific">Sphingomonas tagetis</name>
    <dbReference type="NCBI Taxonomy" id="2949092"/>
    <lineage>
        <taxon>Bacteria</taxon>
        <taxon>Pseudomonadati</taxon>
        <taxon>Pseudomonadota</taxon>
        <taxon>Alphaproteobacteria</taxon>
        <taxon>Sphingomonadales</taxon>
        <taxon>Sphingomonadaceae</taxon>
        <taxon>Sphingomonas</taxon>
    </lineage>
</organism>
<reference evidence="12" key="1">
    <citation type="submission" date="2022-05" db="EMBL/GenBank/DDBJ databases">
        <title>Sphingomonas sp. strain MG17 Genome sequencing and assembly.</title>
        <authorList>
            <person name="Kim I."/>
        </authorList>
    </citation>
    <scope>NUCLEOTIDE SEQUENCE</scope>
    <source>
        <strain evidence="12">MG17</strain>
    </source>
</reference>
<dbReference type="InterPro" id="IPR024932">
    <property type="entry name" value="ApbE"/>
</dbReference>
<evidence type="ECO:0000256" key="5">
    <source>
        <dbReference type="ARBA" id="ARBA00022723"/>
    </source>
</evidence>
<evidence type="ECO:0000256" key="8">
    <source>
        <dbReference type="ARBA" id="ARBA00031306"/>
    </source>
</evidence>
<dbReference type="Gene3D" id="3.10.520.10">
    <property type="entry name" value="ApbE-like domains"/>
    <property type="match status" value="1"/>
</dbReference>
<evidence type="ECO:0000256" key="1">
    <source>
        <dbReference type="ARBA" id="ARBA00011955"/>
    </source>
</evidence>
<evidence type="ECO:0000313" key="12">
    <source>
        <dbReference type="EMBL" id="MCP3730541.1"/>
    </source>
</evidence>
<comment type="cofactor">
    <cofactor evidence="11">
        <name>Mg(2+)</name>
        <dbReference type="ChEBI" id="CHEBI:18420"/>
    </cofactor>
    <cofactor evidence="11">
        <name>Mn(2+)</name>
        <dbReference type="ChEBI" id="CHEBI:29035"/>
    </cofactor>
    <text evidence="11">Magnesium. Can also use manganese.</text>
</comment>
<proteinExistence type="inferred from homology"/>
<dbReference type="SUPFAM" id="SSF143631">
    <property type="entry name" value="ApbE-like"/>
    <property type="match status" value="1"/>
</dbReference>
<comment type="caution">
    <text evidence="12">The sequence shown here is derived from an EMBL/GenBank/DDBJ whole genome shotgun (WGS) entry which is preliminary data.</text>
</comment>
<evidence type="ECO:0000313" key="13">
    <source>
        <dbReference type="Proteomes" id="UP001139451"/>
    </source>
</evidence>
<dbReference type="GO" id="GO:0016740">
    <property type="term" value="F:transferase activity"/>
    <property type="evidence" value="ECO:0007669"/>
    <property type="project" value="UniProtKB-UniRule"/>
</dbReference>
<accession>A0A9X2KLM0</accession>
<keyword evidence="3 10" id="KW-0285">Flavoprotein</keyword>
<dbReference type="AlphaFoldDB" id="A0A9X2KLM0"/>
<dbReference type="EMBL" id="JAMLDX010000005">
    <property type="protein sequence ID" value="MCP3730541.1"/>
    <property type="molecule type" value="Genomic_DNA"/>
</dbReference>
<evidence type="ECO:0000256" key="6">
    <source>
        <dbReference type="ARBA" id="ARBA00022827"/>
    </source>
</evidence>
<feature type="binding site" evidence="11">
    <location>
        <position position="145"/>
    </location>
    <ligand>
        <name>Mg(2+)</name>
        <dbReference type="ChEBI" id="CHEBI:18420"/>
    </ligand>
</feature>
<keyword evidence="7 10" id="KW-0460">Magnesium</keyword>
<evidence type="ECO:0000256" key="4">
    <source>
        <dbReference type="ARBA" id="ARBA00022679"/>
    </source>
</evidence>
<evidence type="ECO:0000256" key="9">
    <source>
        <dbReference type="ARBA" id="ARBA00048540"/>
    </source>
</evidence>
<feature type="binding site" evidence="11">
    <location>
        <position position="254"/>
    </location>
    <ligand>
        <name>Mg(2+)</name>
        <dbReference type="ChEBI" id="CHEBI:18420"/>
    </ligand>
</feature>
<feature type="binding site" evidence="11">
    <location>
        <position position="258"/>
    </location>
    <ligand>
        <name>Mg(2+)</name>
        <dbReference type="ChEBI" id="CHEBI:18420"/>
    </ligand>
</feature>